<evidence type="ECO:0000313" key="1">
    <source>
        <dbReference type="EMBL" id="EKC25922.1"/>
    </source>
</evidence>
<dbReference type="HOGENOM" id="CLU_353458_0_0_1"/>
<gene>
    <name evidence="1" type="ORF">CGI_10013424</name>
</gene>
<dbReference type="PANTHER" id="PTHR45902:SF4">
    <property type="entry name" value="G-PROTEIN COUPLED RECEPTORS FAMILY 2 PROFILE 2 DOMAIN-CONTAINING PROTEIN"/>
    <property type="match status" value="1"/>
</dbReference>
<protein>
    <submittedName>
        <fullName evidence="1">Uncharacterized protein</fullName>
    </submittedName>
</protein>
<dbReference type="InParanoid" id="K1PP75"/>
<dbReference type="Gene3D" id="1.20.1070.10">
    <property type="entry name" value="Rhodopsin 7-helix transmembrane proteins"/>
    <property type="match status" value="1"/>
</dbReference>
<sequence>MNKSCQRYILVLLFLLCYSGSSEQLEKDYNNVNISHLLSMYIPVCGTNGLCSLSPAQQQLPYVYSSCPDCSCDESCIFSSTPCCFQIFFESTNVHCRDFSLRSSNWSNIQSYNFVVDVCPIDTDKKLAHNCSREFNLIERLTDPPVVDLGTLISYKNRYCALCHGINQTKNWNIEFSCLKQQDFNYISSYEEILSAAEEAECSVMHTSQFATKCGNVHTMVTKCNVSGTWINYDFEIEKACNSEYSNSYQMYKNVFCAMCNPPVPSEDIPQKPCAPILENDMTAACHDHMPTMLTYPFKNVFCKNCMQDAIPFHGPLLHFSSRYLHNQSKPFEYGLHISYIIHSILERIKSERNKSDFKFPPPSSDNLQLNITNLISLSKAAFAEKNCDSDLFQSIHRTYDDDSCSCHIGCTTSCCDDLAFKQPLSCISDAFPPRETSKGGYYVLNEFPMTNKALYSLCTTQKTDGDITLQIPVTHISSGKFVSYRNVYCMVGNMLMSKLTESEFDNEFMFNTFSWTVISSCPKPVTNDWFNANSFLQYTRDVNCTHSLHPYEGSVVCEEKFVDIEKCNETGTWRSFDADVLNACENIEGFRFPILYDNALNISYRNKFCKICNPHFIPDDQTSITECGVNWPVVDSNVSNPCNLLPDVHVCSKFKNAACEMCNGKLGCDIEYSKENSAGSMIDKEILPVIKSYRSMFALSSFDSIQENPQRCSMLKLSLELFALTGLTWAFQIVDSFLELSILSYAVAVLNGLQGFFLFLSYVCNARVWRMYKGIWVSYISGRLSGFSTDSTKL</sequence>
<dbReference type="PANTHER" id="PTHR45902">
    <property type="entry name" value="LATROPHILIN RECEPTOR-LIKE PROTEIN A"/>
    <property type="match status" value="1"/>
</dbReference>
<reference evidence="1" key="1">
    <citation type="journal article" date="2012" name="Nature">
        <title>The oyster genome reveals stress adaptation and complexity of shell formation.</title>
        <authorList>
            <person name="Zhang G."/>
            <person name="Fang X."/>
            <person name="Guo X."/>
            <person name="Li L."/>
            <person name="Luo R."/>
            <person name="Xu F."/>
            <person name="Yang P."/>
            <person name="Zhang L."/>
            <person name="Wang X."/>
            <person name="Qi H."/>
            <person name="Xiong Z."/>
            <person name="Que H."/>
            <person name="Xie Y."/>
            <person name="Holland P.W."/>
            <person name="Paps J."/>
            <person name="Zhu Y."/>
            <person name="Wu F."/>
            <person name="Chen Y."/>
            <person name="Wang J."/>
            <person name="Peng C."/>
            <person name="Meng J."/>
            <person name="Yang L."/>
            <person name="Liu J."/>
            <person name="Wen B."/>
            <person name="Zhang N."/>
            <person name="Huang Z."/>
            <person name="Zhu Q."/>
            <person name="Feng Y."/>
            <person name="Mount A."/>
            <person name="Hedgecock D."/>
            <person name="Xu Z."/>
            <person name="Liu Y."/>
            <person name="Domazet-Loso T."/>
            <person name="Du Y."/>
            <person name="Sun X."/>
            <person name="Zhang S."/>
            <person name="Liu B."/>
            <person name="Cheng P."/>
            <person name="Jiang X."/>
            <person name="Li J."/>
            <person name="Fan D."/>
            <person name="Wang W."/>
            <person name="Fu W."/>
            <person name="Wang T."/>
            <person name="Wang B."/>
            <person name="Zhang J."/>
            <person name="Peng Z."/>
            <person name="Li Y."/>
            <person name="Li N."/>
            <person name="Wang J."/>
            <person name="Chen M."/>
            <person name="He Y."/>
            <person name="Tan F."/>
            <person name="Song X."/>
            <person name="Zheng Q."/>
            <person name="Huang R."/>
            <person name="Yang H."/>
            <person name="Du X."/>
            <person name="Chen L."/>
            <person name="Yang M."/>
            <person name="Gaffney P.M."/>
            <person name="Wang S."/>
            <person name="Luo L."/>
            <person name="She Z."/>
            <person name="Ming Y."/>
            <person name="Huang W."/>
            <person name="Zhang S."/>
            <person name="Huang B."/>
            <person name="Zhang Y."/>
            <person name="Qu T."/>
            <person name="Ni P."/>
            <person name="Miao G."/>
            <person name="Wang J."/>
            <person name="Wang Q."/>
            <person name="Steinberg C.E."/>
            <person name="Wang H."/>
            <person name="Li N."/>
            <person name="Qian L."/>
            <person name="Zhang G."/>
            <person name="Li Y."/>
            <person name="Yang H."/>
            <person name="Liu X."/>
            <person name="Wang J."/>
            <person name="Yin Y."/>
            <person name="Wang J."/>
        </authorList>
    </citation>
    <scope>NUCLEOTIDE SEQUENCE [LARGE SCALE GENOMIC DNA]</scope>
    <source>
        <strain evidence="1">05x7-T-G4-1.051#20</strain>
    </source>
</reference>
<proteinExistence type="predicted"/>
<dbReference type="EMBL" id="JH815935">
    <property type="protein sequence ID" value="EKC25922.1"/>
    <property type="molecule type" value="Genomic_DNA"/>
</dbReference>
<dbReference type="AlphaFoldDB" id="K1PP75"/>
<organism evidence="1">
    <name type="scientific">Magallana gigas</name>
    <name type="common">Pacific oyster</name>
    <name type="synonym">Crassostrea gigas</name>
    <dbReference type="NCBI Taxonomy" id="29159"/>
    <lineage>
        <taxon>Eukaryota</taxon>
        <taxon>Metazoa</taxon>
        <taxon>Spiralia</taxon>
        <taxon>Lophotrochozoa</taxon>
        <taxon>Mollusca</taxon>
        <taxon>Bivalvia</taxon>
        <taxon>Autobranchia</taxon>
        <taxon>Pteriomorphia</taxon>
        <taxon>Ostreida</taxon>
        <taxon>Ostreoidea</taxon>
        <taxon>Ostreidae</taxon>
        <taxon>Magallana</taxon>
    </lineage>
</organism>
<accession>K1PP75</accession>
<dbReference type="InterPro" id="IPR053231">
    <property type="entry name" value="GPCR_LN-TM7"/>
</dbReference>
<name>K1PP75_MAGGI</name>